<gene>
    <name evidence="1" type="ORF">BINO364_LOCUS9802</name>
</gene>
<dbReference type="AlphaFoldDB" id="A0A8J9VL98"/>
<evidence type="ECO:0000313" key="2">
    <source>
        <dbReference type="Proteomes" id="UP000838878"/>
    </source>
</evidence>
<dbReference type="OrthoDB" id="7415219at2759"/>
<protein>
    <submittedName>
        <fullName evidence="1">Uncharacterized protein</fullName>
    </submittedName>
</protein>
<organism evidence="1 2">
    <name type="scientific">Brenthis ino</name>
    <name type="common">lesser marbled fritillary</name>
    <dbReference type="NCBI Taxonomy" id="405034"/>
    <lineage>
        <taxon>Eukaryota</taxon>
        <taxon>Metazoa</taxon>
        <taxon>Ecdysozoa</taxon>
        <taxon>Arthropoda</taxon>
        <taxon>Hexapoda</taxon>
        <taxon>Insecta</taxon>
        <taxon>Pterygota</taxon>
        <taxon>Neoptera</taxon>
        <taxon>Endopterygota</taxon>
        <taxon>Lepidoptera</taxon>
        <taxon>Glossata</taxon>
        <taxon>Ditrysia</taxon>
        <taxon>Papilionoidea</taxon>
        <taxon>Nymphalidae</taxon>
        <taxon>Heliconiinae</taxon>
        <taxon>Argynnini</taxon>
        <taxon>Brenthis</taxon>
    </lineage>
</organism>
<evidence type="ECO:0000313" key="1">
    <source>
        <dbReference type="EMBL" id="CAH0724043.1"/>
    </source>
</evidence>
<feature type="non-terminal residue" evidence="1">
    <location>
        <position position="137"/>
    </location>
</feature>
<dbReference type="Proteomes" id="UP000838878">
    <property type="component" value="Chromosome 4"/>
</dbReference>
<name>A0A8J9VL98_9NEOP</name>
<sequence length="137" mass="15314">MMDITGKLINGVVELTKLMAHGAMHEACLIEVTKSTEDEAVNIIGEVRKCALVNNTEFENFIANNNATVLDINNNANKNVSSNSVKEMKDMIRRMLEDSTDLSKQFKEKLYNLQNDLNNVDANANVIDIAKDIKNIE</sequence>
<reference evidence="1" key="1">
    <citation type="submission" date="2021-12" db="EMBL/GenBank/DDBJ databases">
        <authorList>
            <person name="Martin H S."/>
        </authorList>
    </citation>
    <scope>NUCLEOTIDE SEQUENCE</scope>
</reference>
<proteinExistence type="predicted"/>
<keyword evidence="2" id="KW-1185">Reference proteome</keyword>
<dbReference type="EMBL" id="OV170224">
    <property type="protein sequence ID" value="CAH0724043.1"/>
    <property type="molecule type" value="Genomic_DNA"/>
</dbReference>
<accession>A0A8J9VL98</accession>